<name>A0A5J5EW24_9PEZI</name>
<dbReference type="Proteomes" id="UP000326924">
    <property type="component" value="Unassembled WGS sequence"/>
</dbReference>
<gene>
    <name evidence="2" type="ORF">FN846DRAFT_757996</name>
</gene>
<keyword evidence="3" id="KW-1185">Reference proteome</keyword>
<dbReference type="OrthoDB" id="5607at2759"/>
<dbReference type="PANTHER" id="PTHR47203:SF1">
    <property type="entry name" value="HYPOTHETICAL BASE EXCISION DNA REPAIR PROTEIN (EUROFUNG)"/>
    <property type="match status" value="1"/>
</dbReference>
<proteinExistence type="predicted"/>
<feature type="domain" description="HhH-GPD" evidence="1">
    <location>
        <begin position="60"/>
        <end position="262"/>
    </location>
</feature>
<dbReference type="PANTHER" id="PTHR47203">
    <property type="match status" value="1"/>
</dbReference>
<dbReference type="InParanoid" id="A0A5J5EW24"/>
<dbReference type="CDD" id="cd00056">
    <property type="entry name" value="ENDO3c"/>
    <property type="match status" value="1"/>
</dbReference>
<dbReference type="GO" id="GO:0000702">
    <property type="term" value="F:oxidized base lesion DNA N-glycosylase activity"/>
    <property type="evidence" value="ECO:0007669"/>
    <property type="project" value="UniProtKB-ARBA"/>
</dbReference>
<dbReference type="SMART" id="SM00478">
    <property type="entry name" value="ENDO3c"/>
    <property type="match status" value="1"/>
</dbReference>
<evidence type="ECO:0000313" key="3">
    <source>
        <dbReference type="Proteomes" id="UP000326924"/>
    </source>
</evidence>
<accession>A0A5J5EW24</accession>
<protein>
    <submittedName>
        <fullName evidence="2">DNA glycosylase</fullName>
    </submittedName>
</protein>
<dbReference type="EMBL" id="VXIS01000102">
    <property type="protein sequence ID" value="KAA8904957.1"/>
    <property type="molecule type" value="Genomic_DNA"/>
</dbReference>
<dbReference type="Gene3D" id="1.10.1670.10">
    <property type="entry name" value="Helix-hairpin-Helix base-excision DNA repair enzymes (C-terminal)"/>
    <property type="match status" value="1"/>
</dbReference>
<dbReference type="GO" id="GO:0006285">
    <property type="term" value="P:base-excision repair, AP site formation"/>
    <property type="evidence" value="ECO:0007669"/>
    <property type="project" value="UniProtKB-ARBA"/>
</dbReference>
<sequence length="354" mass="39151">GYSPWPDYDRPNPEECAEVHRLLTEAHGESVRPDVLIVDNDVPGCGEVPCVLDALLRTVIALNTTTKNSGVAFKGLIDRFGIIEAEEDSSSNTKRRIYSEGAVGSVDWDGVRRASLKDVAESIQGAGLQVLKAKTMKGILDAALSKAAVGVDDDSDLSDIEEEDDDGELSLEHLRALDDKDVMKALTSYFGIGPKAAACVMLFALGRNLFPVDTHVYRLSKFLGWVPEDVKNENDAFYHLDLKIPNKYKYGLHNLLIRHGRSCKHCKAGPSSPLKEGDVTKQPAQPRLDENGQVIMKQRLVPRWEGNGLMKEVMVPMMVPDGVELDDSCIIEHLAKRQRVTKVEVKMESEDKVE</sequence>
<dbReference type="InterPro" id="IPR003265">
    <property type="entry name" value="HhH-GPD_domain"/>
</dbReference>
<dbReference type="Gene3D" id="1.10.340.30">
    <property type="entry name" value="Hypothetical protein, domain 2"/>
    <property type="match status" value="1"/>
</dbReference>
<reference evidence="2 3" key="1">
    <citation type="submission" date="2019-09" db="EMBL/GenBank/DDBJ databases">
        <title>Draft genome of the ectomycorrhizal ascomycete Sphaerosporella brunnea.</title>
        <authorList>
            <consortium name="DOE Joint Genome Institute"/>
            <person name="Benucci G.M."/>
            <person name="Marozzi G."/>
            <person name="Antonielli L."/>
            <person name="Sanchez S."/>
            <person name="Marco P."/>
            <person name="Wang X."/>
            <person name="Falini L.B."/>
            <person name="Barry K."/>
            <person name="Haridas S."/>
            <person name="Lipzen A."/>
            <person name="Labutti K."/>
            <person name="Grigoriev I.V."/>
            <person name="Murat C."/>
            <person name="Martin F."/>
            <person name="Albertini E."/>
            <person name="Donnini D."/>
            <person name="Bonito G."/>
        </authorList>
    </citation>
    <scope>NUCLEOTIDE SEQUENCE [LARGE SCALE GENOMIC DNA]</scope>
    <source>
        <strain evidence="2 3">Sb_GMNB300</strain>
    </source>
</reference>
<dbReference type="InterPro" id="IPR011257">
    <property type="entry name" value="DNA_glycosylase"/>
</dbReference>
<feature type="non-terminal residue" evidence="2">
    <location>
        <position position="1"/>
    </location>
</feature>
<dbReference type="SUPFAM" id="SSF48150">
    <property type="entry name" value="DNA-glycosylase"/>
    <property type="match status" value="1"/>
</dbReference>
<dbReference type="AlphaFoldDB" id="A0A5J5EW24"/>
<evidence type="ECO:0000259" key="1">
    <source>
        <dbReference type="SMART" id="SM00478"/>
    </source>
</evidence>
<dbReference type="InterPro" id="IPR023170">
    <property type="entry name" value="HhH_base_excis_C"/>
</dbReference>
<evidence type="ECO:0000313" key="2">
    <source>
        <dbReference type="EMBL" id="KAA8904957.1"/>
    </source>
</evidence>
<comment type="caution">
    <text evidence="2">The sequence shown here is derived from an EMBL/GenBank/DDBJ whole genome shotgun (WGS) entry which is preliminary data.</text>
</comment>
<organism evidence="2 3">
    <name type="scientific">Sphaerosporella brunnea</name>
    <dbReference type="NCBI Taxonomy" id="1250544"/>
    <lineage>
        <taxon>Eukaryota</taxon>
        <taxon>Fungi</taxon>
        <taxon>Dikarya</taxon>
        <taxon>Ascomycota</taxon>
        <taxon>Pezizomycotina</taxon>
        <taxon>Pezizomycetes</taxon>
        <taxon>Pezizales</taxon>
        <taxon>Pyronemataceae</taxon>
        <taxon>Sphaerosporella</taxon>
    </lineage>
</organism>
<feature type="non-terminal residue" evidence="2">
    <location>
        <position position="354"/>
    </location>
</feature>